<name>A0ABM8JLD4_9MOLU</name>
<keyword evidence="1" id="KW-0472">Membrane</keyword>
<keyword evidence="3" id="KW-1185">Reference proteome</keyword>
<feature type="transmembrane region" description="Helical" evidence="1">
    <location>
        <begin position="73"/>
        <end position="98"/>
    </location>
</feature>
<gene>
    <name evidence="2" type="ORF">SAP269_05530</name>
</gene>
<evidence type="ECO:0000256" key="1">
    <source>
        <dbReference type="SAM" id="Phobius"/>
    </source>
</evidence>
<feature type="transmembrane region" description="Helical" evidence="1">
    <location>
        <begin position="43"/>
        <end position="61"/>
    </location>
</feature>
<proteinExistence type="predicted"/>
<reference evidence="3" key="1">
    <citation type="journal article" date="2024" name="FEMS Microbiol. Lett.">
        <title>Genomic insights into Spiroplasma endosymbionts that induce male-killing and protective phenotypes in the pea aphid.</title>
        <authorList>
            <person name="Arai H."/>
            <person name="Legeai F."/>
            <person name="Kageyama D."/>
            <person name="Sugio A."/>
            <person name="Simon J.C."/>
        </authorList>
    </citation>
    <scope>NUCLEOTIDE SEQUENCE [LARGE SCALE GENOMIC DNA]</scope>
    <source>
        <strain evidence="3">sAp269</strain>
    </source>
</reference>
<organism evidence="2 3">
    <name type="scientific">Spiroplasma ixodetis</name>
    <dbReference type="NCBI Taxonomy" id="2141"/>
    <lineage>
        <taxon>Bacteria</taxon>
        <taxon>Bacillati</taxon>
        <taxon>Mycoplasmatota</taxon>
        <taxon>Mollicutes</taxon>
        <taxon>Entomoplasmatales</taxon>
        <taxon>Spiroplasmataceae</taxon>
        <taxon>Spiroplasma</taxon>
    </lineage>
</organism>
<keyword evidence="1" id="KW-0812">Transmembrane</keyword>
<dbReference type="EMBL" id="AP028955">
    <property type="protein sequence ID" value="BET37964.1"/>
    <property type="molecule type" value="Genomic_DNA"/>
</dbReference>
<dbReference type="RefSeq" id="WP_353306715.1">
    <property type="nucleotide sequence ID" value="NZ_AP028955.1"/>
</dbReference>
<feature type="transmembrane region" description="Helical" evidence="1">
    <location>
        <begin position="16"/>
        <end position="36"/>
    </location>
</feature>
<protein>
    <submittedName>
        <fullName evidence="2">Uncharacterized protein</fullName>
    </submittedName>
</protein>
<dbReference type="Proteomes" id="UP001473424">
    <property type="component" value="Chromosome"/>
</dbReference>
<evidence type="ECO:0000313" key="3">
    <source>
        <dbReference type="Proteomes" id="UP001473424"/>
    </source>
</evidence>
<sequence>MITKNWWKKLPLDEKIITILFFSGFIFLLLGLIMLLSIKIENIFNGFNFIYINGVIDSLTYQSSQGITVDIFFLKVGIIFTIFLMPICSSCSIIWFIIKRLIFKK</sequence>
<accession>A0ABM8JLD4</accession>
<keyword evidence="1" id="KW-1133">Transmembrane helix</keyword>
<evidence type="ECO:0000313" key="2">
    <source>
        <dbReference type="EMBL" id="BET37964.1"/>
    </source>
</evidence>